<keyword evidence="4" id="KW-0560">Oxidoreductase</keyword>
<keyword evidence="3" id="KW-0274">FAD</keyword>
<sequence>MDIELPCAANFIYNLKRTPTTHNFPMTKSLLSIQSINVAVIGAGAAGLVAARELRREGHKVVVLEKSNRIGGTWVYTPRVESDQLGVDPNRAVIHTSLYSSLRTNLPREVMGFTDYPFTARDDGSGDPRRFPGHAEVLRYLEEFVSEFGIDEMVRFESEVVNVGLMENNKWKVKSKLRNGDGDCDEIYDAVVVCNGHYTEPRIAEIP</sequence>
<gene>
    <name evidence="5" type="ORF">CISIN_1g038157mg</name>
</gene>
<dbReference type="Pfam" id="PF00743">
    <property type="entry name" value="FMO-like"/>
    <property type="match status" value="1"/>
</dbReference>
<dbReference type="SMR" id="A0A067FE46"/>
<evidence type="ECO:0008006" key="7">
    <source>
        <dbReference type="Google" id="ProtNLM"/>
    </source>
</evidence>
<dbReference type="GO" id="GO:0004499">
    <property type="term" value="F:N,N-dimethylaniline monooxygenase activity"/>
    <property type="evidence" value="ECO:0007669"/>
    <property type="project" value="InterPro"/>
</dbReference>
<organism evidence="5 6">
    <name type="scientific">Citrus sinensis</name>
    <name type="common">Sweet orange</name>
    <name type="synonym">Citrus aurantium var. sinensis</name>
    <dbReference type="NCBI Taxonomy" id="2711"/>
    <lineage>
        <taxon>Eukaryota</taxon>
        <taxon>Viridiplantae</taxon>
        <taxon>Streptophyta</taxon>
        <taxon>Embryophyta</taxon>
        <taxon>Tracheophyta</taxon>
        <taxon>Spermatophyta</taxon>
        <taxon>Magnoliopsida</taxon>
        <taxon>eudicotyledons</taxon>
        <taxon>Gunneridae</taxon>
        <taxon>Pentapetalae</taxon>
        <taxon>rosids</taxon>
        <taxon>malvids</taxon>
        <taxon>Sapindales</taxon>
        <taxon>Rutaceae</taxon>
        <taxon>Aurantioideae</taxon>
        <taxon>Citrus</taxon>
    </lineage>
</organism>
<protein>
    <recommendedName>
        <fullName evidence="7">Flavin-containing monooxygenase</fullName>
    </recommendedName>
</protein>
<feature type="non-terminal residue" evidence="5">
    <location>
        <position position="207"/>
    </location>
</feature>
<evidence type="ECO:0000313" key="6">
    <source>
        <dbReference type="Proteomes" id="UP000027120"/>
    </source>
</evidence>
<dbReference type="GO" id="GO:0050660">
    <property type="term" value="F:flavin adenine dinucleotide binding"/>
    <property type="evidence" value="ECO:0007669"/>
    <property type="project" value="InterPro"/>
</dbReference>
<evidence type="ECO:0000313" key="5">
    <source>
        <dbReference type="EMBL" id="KDO61496.1"/>
    </source>
</evidence>
<dbReference type="PRINTS" id="PR00419">
    <property type="entry name" value="ADXRDTASE"/>
</dbReference>
<keyword evidence="2" id="KW-0285">Flavoprotein</keyword>
<reference evidence="5 6" key="1">
    <citation type="submission" date="2014-04" db="EMBL/GenBank/DDBJ databases">
        <authorList>
            <consortium name="International Citrus Genome Consortium"/>
            <person name="Gmitter F."/>
            <person name="Chen C."/>
            <person name="Farmerie W."/>
            <person name="Harkins T."/>
            <person name="Desany B."/>
            <person name="Mohiuddin M."/>
            <person name="Kodira C."/>
            <person name="Borodovsky M."/>
            <person name="Lomsadze A."/>
            <person name="Burns P."/>
            <person name="Jenkins J."/>
            <person name="Prochnik S."/>
            <person name="Shu S."/>
            <person name="Chapman J."/>
            <person name="Pitluck S."/>
            <person name="Schmutz J."/>
            <person name="Rokhsar D."/>
        </authorList>
    </citation>
    <scope>NUCLEOTIDE SEQUENCE</scope>
</reference>
<evidence type="ECO:0000256" key="3">
    <source>
        <dbReference type="ARBA" id="ARBA00022827"/>
    </source>
</evidence>
<dbReference type="InterPro" id="IPR036188">
    <property type="entry name" value="FAD/NAD-bd_sf"/>
</dbReference>
<evidence type="ECO:0000256" key="1">
    <source>
        <dbReference type="ARBA" id="ARBA00009183"/>
    </source>
</evidence>
<dbReference type="PaxDb" id="2711-XP_006477239.1"/>
<dbReference type="Proteomes" id="UP000027120">
    <property type="component" value="Unassembled WGS sequence"/>
</dbReference>
<keyword evidence="6" id="KW-1185">Reference proteome</keyword>
<dbReference type="Gene3D" id="3.50.50.60">
    <property type="entry name" value="FAD/NAD(P)-binding domain"/>
    <property type="match status" value="1"/>
</dbReference>
<accession>A0A067FE46</accession>
<proteinExistence type="inferred from homology"/>
<dbReference type="InterPro" id="IPR020946">
    <property type="entry name" value="Flavin_mOase-like"/>
</dbReference>
<evidence type="ECO:0000256" key="2">
    <source>
        <dbReference type="ARBA" id="ARBA00022630"/>
    </source>
</evidence>
<dbReference type="GO" id="GO:0050661">
    <property type="term" value="F:NADP binding"/>
    <property type="evidence" value="ECO:0007669"/>
    <property type="project" value="InterPro"/>
</dbReference>
<dbReference type="STRING" id="2711.A0A067FE46"/>
<name>A0A067FE46_CITSI</name>
<evidence type="ECO:0000256" key="4">
    <source>
        <dbReference type="ARBA" id="ARBA00023002"/>
    </source>
</evidence>
<dbReference type="InterPro" id="IPR050346">
    <property type="entry name" value="FMO-like"/>
</dbReference>
<comment type="similarity">
    <text evidence="1">Belongs to the FMO family.</text>
</comment>
<dbReference type="SUPFAM" id="SSF51905">
    <property type="entry name" value="FAD/NAD(P)-binding domain"/>
    <property type="match status" value="1"/>
</dbReference>
<dbReference type="AlphaFoldDB" id="A0A067FE46"/>
<dbReference type="eggNOG" id="KOG1399">
    <property type="taxonomic scope" value="Eukaryota"/>
</dbReference>
<dbReference type="EMBL" id="KK784925">
    <property type="protein sequence ID" value="KDO61496.1"/>
    <property type="molecule type" value="Genomic_DNA"/>
</dbReference>
<dbReference type="PANTHER" id="PTHR23023">
    <property type="entry name" value="DIMETHYLANILINE MONOOXYGENASE"/>
    <property type="match status" value="1"/>
</dbReference>